<dbReference type="EMBL" id="JANGAC010000017">
    <property type="protein sequence ID" value="MCQ4924981.1"/>
    <property type="molecule type" value="Genomic_DNA"/>
</dbReference>
<sequence>MENQICDYQSFCDKEYCSLISSKCEYIDTKGIGCIYISEPYKKCRDCGEPIEEGALCEMCKDDI</sequence>
<organism evidence="1 2">
    <name type="scientific">Tissierella carlieri</name>
    <dbReference type="NCBI Taxonomy" id="689904"/>
    <lineage>
        <taxon>Bacteria</taxon>
        <taxon>Bacillati</taxon>
        <taxon>Bacillota</taxon>
        <taxon>Tissierellia</taxon>
        <taxon>Tissierellales</taxon>
        <taxon>Tissierellaceae</taxon>
        <taxon>Tissierella</taxon>
    </lineage>
</organism>
<evidence type="ECO:0000313" key="2">
    <source>
        <dbReference type="Proteomes" id="UP001524478"/>
    </source>
</evidence>
<dbReference type="Proteomes" id="UP001524478">
    <property type="component" value="Unassembled WGS sequence"/>
</dbReference>
<name>A0ABT1SES6_9FIRM</name>
<proteinExistence type="predicted"/>
<accession>A0ABT1SES6</accession>
<keyword evidence="2" id="KW-1185">Reference proteome</keyword>
<gene>
    <name evidence="1" type="ORF">NE686_17910</name>
</gene>
<evidence type="ECO:0000313" key="1">
    <source>
        <dbReference type="EMBL" id="MCQ4924981.1"/>
    </source>
</evidence>
<comment type="caution">
    <text evidence="1">The sequence shown here is derived from an EMBL/GenBank/DDBJ whole genome shotgun (WGS) entry which is preliminary data.</text>
</comment>
<protein>
    <submittedName>
        <fullName evidence="1">Uncharacterized protein</fullName>
    </submittedName>
</protein>
<dbReference type="RefSeq" id="WP_256312573.1">
    <property type="nucleotide sequence ID" value="NZ_JANGAC010000017.1"/>
</dbReference>
<reference evidence="1 2" key="1">
    <citation type="submission" date="2022-06" db="EMBL/GenBank/DDBJ databases">
        <title>Isolation of gut microbiota from human fecal samples.</title>
        <authorList>
            <person name="Pamer E.G."/>
            <person name="Barat B."/>
            <person name="Waligurski E."/>
            <person name="Medina S."/>
            <person name="Paddock L."/>
            <person name="Mostad J."/>
        </authorList>
    </citation>
    <scope>NUCLEOTIDE SEQUENCE [LARGE SCALE GENOMIC DNA]</scope>
    <source>
        <strain evidence="1 2">DFI.7.95</strain>
    </source>
</reference>